<keyword evidence="3" id="KW-1185">Reference proteome</keyword>
<sequence length="151" mass="16143">MKTDRWSMPRRQRGAAAVEFALVCAVFLTLLLGVVEFARVLFYWNTAGEAARLGARIAVVCDVNASTIKSRMTSMLPMLKSANVQVSYGPSGCDSDAATARSTCDLVTITVTNVSVKTVIPFVPLTLTMPPFTTTLPRESLNSATGGTMCS</sequence>
<accession>A0ABT6AR75</accession>
<dbReference type="EMBL" id="JARJLM010000327">
    <property type="protein sequence ID" value="MDF3835130.1"/>
    <property type="molecule type" value="Genomic_DNA"/>
</dbReference>
<dbReference type="Pfam" id="PF07811">
    <property type="entry name" value="TadE"/>
    <property type="match status" value="1"/>
</dbReference>
<comment type="caution">
    <text evidence="2">The sequence shown here is derived from an EMBL/GenBank/DDBJ whole genome shotgun (WGS) entry which is preliminary data.</text>
</comment>
<dbReference type="Proteomes" id="UP001216674">
    <property type="component" value="Unassembled WGS sequence"/>
</dbReference>
<proteinExistence type="predicted"/>
<dbReference type="RefSeq" id="WP_276266004.1">
    <property type="nucleotide sequence ID" value="NZ_JARJLM010000327.1"/>
</dbReference>
<reference evidence="2 3" key="1">
    <citation type="submission" date="2023-03" db="EMBL/GenBank/DDBJ databases">
        <title>Draft assemblies of triclosan tolerant bacteria isolated from returned activated sludge.</title>
        <authorList>
            <person name="Van Hamelsveld S."/>
        </authorList>
    </citation>
    <scope>NUCLEOTIDE SEQUENCE [LARGE SCALE GENOMIC DNA]</scope>
    <source>
        <strain evidence="2 3">GW210010_S58</strain>
    </source>
</reference>
<name>A0ABT6AR75_9BURK</name>
<evidence type="ECO:0000313" key="2">
    <source>
        <dbReference type="EMBL" id="MDF3835130.1"/>
    </source>
</evidence>
<evidence type="ECO:0000259" key="1">
    <source>
        <dbReference type="Pfam" id="PF07811"/>
    </source>
</evidence>
<organism evidence="2 3">
    <name type="scientific">Cupriavidus basilensis</name>
    <dbReference type="NCBI Taxonomy" id="68895"/>
    <lineage>
        <taxon>Bacteria</taxon>
        <taxon>Pseudomonadati</taxon>
        <taxon>Pseudomonadota</taxon>
        <taxon>Betaproteobacteria</taxon>
        <taxon>Burkholderiales</taxon>
        <taxon>Burkholderiaceae</taxon>
        <taxon>Cupriavidus</taxon>
    </lineage>
</organism>
<dbReference type="InterPro" id="IPR012495">
    <property type="entry name" value="TadE-like_dom"/>
</dbReference>
<gene>
    <name evidence="2" type="ORF">P3W85_19505</name>
</gene>
<protein>
    <submittedName>
        <fullName evidence="2">TadE/TadG family type IV pilus assembly protein</fullName>
    </submittedName>
</protein>
<evidence type="ECO:0000313" key="3">
    <source>
        <dbReference type="Proteomes" id="UP001216674"/>
    </source>
</evidence>
<feature type="domain" description="TadE-like" evidence="1">
    <location>
        <begin position="14"/>
        <end position="56"/>
    </location>
</feature>